<evidence type="ECO:0000313" key="4">
    <source>
        <dbReference type="Proteomes" id="UP000632849"/>
    </source>
</evidence>
<reference evidence="3" key="2">
    <citation type="submission" date="2020-09" db="EMBL/GenBank/DDBJ databases">
        <authorList>
            <person name="Sun Q."/>
            <person name="Ohkuma M."/>
        </authorList>
    </citation>
    <scope>NUCLEOTIDE SEQUENCE</scope>
    <source>
        <strain evidence="3">JCM 4122</strain>
    </source>
</reference>
<evidence type="ECO:0000256" key="1">
    <source>
        <dbReference type="SAM" id="MobiDB-lite"/>
    </source>
</evidence>
<dbReference type="InterPro" id="IPR052514">
    <property type="entry name" value="SAM-dependent_MTase"/>
</dbReference>
<sequence>MPLEDHLVHRQPHRPPRLQHPLGIGRLPRAGEPHQQEDRRSAALDHHQLPSPPPSFPAVCHRRPGRIPVPGRRHPKEQPVPASALARALRAYVRYSPGTLGKAQIIDRFLDEHLRTHPVHTAVRLRSGDTVPVTTSDVIQRFQYLFGEWEPNLSAFLRDRLRPGDTFIDVGAHRGVFSLLASHAVGPHGHVVAIEPHPGFHGDLVSAAAANRRTNIRTVRSAVSDSTGTLTLYVEDPSNLGHTTAVRPQHVHATVEVPTTPLANLISRADLATTRVIKIDVEGAEAAAIRGLLPALPYLRADAELVIEVTPRLLAKQGESAAAVIAALHDHGFHPYTLTNSYDPATYPRTMRRPQTPVRCATPPKAMTDLVFSRTDTDRLMLGC</sequence>
<dbReference type="PANTHER" id="PTHR34203:SF15">
    <property type="entry name" value="SLL1173 PROTEIN"/>
    <property type="match status" value="1"/>
</dbReference>
<dbReference type="SUPFAM" id="SSF53335">
    <property type="entry name" value="S-adenosyl-L-methionine-dependent methyltransferases"/>
    <property type="match status" value="1"/>
</dbReference>
<feature type="region of interest" description="Disordered" evidence="1">
    <location>
        <begin position="1"/>
        <end position="80"/>
    </location>
</feature>
<feature type="compositionally biased region" description="Basic residues" evidence="1">
    <location>
        <begin position="60"/>
        <end position="75"/>
    </location>
</feature>
<dbReference type="Gene3D" id="3.40.50.150">
    <property type="entry name" value="Vaccinia Virus protein VP39"/>
    <property type="match status" value="1"/>
</dbReference>
<dbReference type="Pfam" id="PF05050">
    <property type="entry name" value="Methyltransf_21"/>
    <property type="match status" value="1"/>
</dbReference>
<keyword evidence="4" id="KW-1185">Reference proteome</keyword>
<name>A0A919EH64_STRFL</name>
<feature type="compositionally biased region" description="Basic and acidic residues" evidence="1">
    <location>
        <begin position="29"/>
        <end position="48"/>
    </location>
</feature>
<dbReference type="AlphaFoldDB" id="A0A919EH64"/>
<dbReference type="InterPro" id="IPR006342">
    <property type="entry name" value="FkbM_mtfrase"/>
</dbReference>
<proteinExistence type="predicted"/>
<accession>A0A919EH64</accession>
<dbReference type="InterPro" id="IPR029063">
    <property type="entry name" value="SAM-dependent_MTases_sf"/>
</dbReference>
<dbReference type="NCBIfam" id="TIGR01444">
    <property type="entry name" value="fkbM_fam"/>
    <property type="match status" value="1"/>
</dbReference>
<reference evidence="3" key="1">
    <citation type="journal article" date="2014" name="Int. J. Syst. Evol. Microbiol.">
        <title>Complete genome sequence of Corynebacterium casei LMG S-19264T (=DSM 44701T), isolated from a smear-ripened cheese.</title>
        <authorList>
            <consortium name="US DOE Joint Genome Institute (JGI-PGF)"/>
            <person name="Walter F."/>
            <person name="Albersmeier A."/>
            <person name="Kalinowski J."/>
            <person name="Ruckert C."/>
        </authorList>
    </citation>
    <scope>NUCLEOTIDE SEQUENCE</scope>
    <source>
        <strain evidence="3">JCM 4122</strain>
    </source>
</reference>
<comment type="caution">
    <text evidence="3">The sequence shown here is derived from an EMBL/GenBank/DDBJ whole genome shotgun (WGS) entry which is preliminary data.</text>
</comment>
<organism evidence="3 4">
    <name type="scientific">Streptomyces filamentosus</name>
    <name type="common">Streptomyces roseosporus</name>
    <dbReference type="NCBI Taxonomy" id="67294"/>
    <lineage>
        <taxon>Bacteria</taxon>
        <taxon>Bacillati</taxon>
        <taxon>Actinomycetota</taxon>
        <taxon>Actinomycetes</taxon>
        <taxon>Kitasatosporales</taxon>
        <taxon>Streptomycetaceae</taxon>
        <taxon>Streptomyces</taxon>
    </lineage>
</organism>
<gene>
    <name evidence="3" type="ORF">GCM10017667_01580</name>
</gene>
<protein>
    <recommendedName>
        <fullName evidence="2">Methyltransferase FkbM domain-containing protein</fullName>
    </recommendedName>
</protein>
<evidence type="ECO:0000313" key="3">
    <source>
        <dbReference type="EMBL" id="GHF77926.1"/>
    </source>
</evidence>
<evidence type="ECO:0000259" key="2">
    <source>
        <dbReference type="Pfam" id="PF05050"/>
    </source>
</evidence>
<dbReference type="PANTHER" id="PTHR34203">
    <property type="entry name" value="METHYLTRANSFERASE, FKBM FAMILY PROTEIN"/>
    <property type="match status" value="1"/>
</dbReference>
<dbReference type="EMBL" id="BNBE01000001">
    <property type="protein sequence ID" value="GHF77926.1"/>
    <property type="molecule type" value="Genomic_DNA"/>
</dbReference>
<dbReference type="Proteomes" id="UP000632849">
    <property type="component" value="Unassembled WGS sequence"/>
</dbReference>
<feature type="domain" description="Methyltransferase FkbM" evidence="2">
    <location>
        <begin position="169"/>
        <end position="334"/>
    </location>
</feature>